<dbReference type="GO" id="GO:0051315">
    <property type="term" value="P:attachment of mitotic spindle microtubules to kinetochore"/>
    <property type="evidence" value="ECO:0007669"/>
    <property type="project" value="TreeGrafter"/>
</dbReference>
<keyword evidence="9" id="KW-0539">Nucleus</keyword>
<keyword evidence="7" id="KW-0995">Kinetochore</keyword>
<protein>
    <submittedName>
        <fullName evidence="15">UF2 component of NDC80 kinetochore complex</fullName>
    </submittedName>
</protein>
<dbReference type="PANTHER" id="PTHR21650:SF2">
    <property type="entry name" value="KINETOCHORE PROTEIN NUF2"/>
    <property type="match status" value="1"/>
</dbReference>
<dbReference type="GO" id="GO:0051301">
    <property type="term" value="P:cell division"/>
    <property type="evidence" value="ECO:0007669"/>
    <property type="project" value="UniProtKB-KW"/>
</dbReference>
<evidence type="ECO:0000256" key="1">
    <source>
        <dbReference type="ARBA" id="ARBA00004123"/>
    </source>
</evidence>
<dbReference type="GO" id="GO:0051383">
    <property type="term" value="P:kinetochore organization"/>
    <property type="evidence" value="ECO:0007669"/>
    <property type="project" value="TreeGrafter"/>
</dbReference>
<evidence type="ECO:0000256" key="12">
    <source>
        <dbReference type="SAM" id="Coils"/>
    </source>
</evidence>
<evidence type="ECO:0000259" key="13">
    <source>
        <dbReference type="Pfam" id="PF03800"/>
    </source>
</evidence>
<evidence type="ECO:0000256" key="7">
    <source>
        <dbReference type="ARBA" id="ARBA00022838"/>
    </source>
</evidence>
<dbReference type="RefSeq" id="XP_018600046.1">
    <property type="nucleotide sequence ID" value="XM_018744530.1"/>
</dbReference>
<feature type="coiled-coil region" evidence="12">
    <location>
        <begin position="376"/>
        <end position="410"/>
    </location>
</feature>
<reference evidence="15" key="2">
    <citation type="submission" date="2025-08" db="UniProtKB">
        <authorList>
            <consortium name="Ensembl"/>
        </authorList>
    </citation>
    <scope>IDENTIFICATION</scope>
</reference>
<dbReference type="GO" id="GO:0005634">
    <property type="term" value="C:nucleus"/>
    <property type="evidence" value="ECO:0007669"/>
    <property type="project" value="UniProtKB-SubCell"/>
</dbReference>
<comment type="subcellular location">
    <subcellularLocation>
        <location evidence="2">Chromosome</location>
        <location evidence="2">Centromere</location>
        <location evidence="2">Kinetochore</location>
    </subcellularLocation>
    <subcellularLocation>
        <location evidence="1">Nucleus</location>
    </subcellularLocation>
</comment>
<keyword evidence="8 12" id="KW-0175">Coiled coil</keyword>
<evidence type="ECO:0000256" key="8">
    <source>
        <dbReference type="ARBA" id="ARBA00023054"/>
    </source>
</evidence>
<evidence type="ECO:0000256" key="4">
    <source>
        <dbReference type="ARBA" id="ARBA00022454"/>
    </source>
</evidence>
<dbReference type="CTD" id="83540"/>
<dbReference type="Gene3D" id="1.10.287.1490">
    <property type="match status" value="1"/>
</dbReference>
<evidence type="ECO:0000313" key="16">
    <source>
        <dbReference type="Proteomes" id="UP000694397"/>
    </source>
</evidence>
<dbReference type="OrthoDB" id="8194677at2759"/>
<dbReference type="InterPro" id="IPR041112">
    <property type="entry name" value="Nuf2_DHR10-like"/>
</dbReference>
<dbReference type="GeneTree" id="ENSGT00390000004199"/>
<dbReference type="Pfam" id="PF03800">
    <property type="entry name" value="Nuf2"/>
    <property type="match status" value="1"/>
</dbReference>
<comment type="similarity">
    <text evidence="3">Belongs to the NUF2 family.</text>
</comment>
<keyword evidence="16" id="KW-1185">Reference proteome</keyword>
<dbReference type="KEGG" id="sfm:108929766"/>
<dbReference type="Ensembl" id="ENSSFOT00015044733.1">
    <property type="protein sequence ID" value="ENSSFOP00015042576.1"/>
    <property type="gene ID" value="ENSSFOG00015001011.2"/>
</dbReference>
<dbReference type="GO" id="GO:0045132">
    <property type="term" value="P:meiotic chromosome segregation"/>
    <property type="evidence" value="ECO:0007669"/>
    <property type="project" value="TreeGrafter"/>
</dbReference>
<evidence type="ECO:0000256" key="6">
    <source>
        <dbReference type="ARBA" id="ARBA00022776"/>
    </source>
</evidence>
<dbReference type="InterPro" id="IPR005549">
    <property type="entry name" value="Kinetochore_Nuf2_N"/>
</dbReference>
<dbReference type="AlphaFoldDB" id="A0A8C9T0L6"/>
<dbReference type="PANTHER" id="PTHR21650">
    <property type="entry name" value="MEMBRALIN/KINETOCHORE PROTEIN NUF2"/>
    <property type="match status" value="1"/>
</dbReference>
<dbReference type="Proteomes" id="UP000694397">
    <property type="component" value="Chromosome 22"/>
</dbReference>
<proteinExistence type="inferred from homology"/>
<dbReference type="Pfam" id="PF18595">
    <property type="entry name" value="Nuf2_DHR10-like"/>
    <property type="match status" value="1"/>
</dbReference>
<dbReference type="GO" id="GO:0044877">
    <property type="term" value="F:protein-containing complex binding"/>
    <property type="evidence" value="ECO:0007669"/>
    <property type="project" value="TreeGrafter"/>
</dbReference>
<evidence type="ECO:0000256" key="10">
    <source>
        <dbReference type="ARBA" id="ARBA00023306"/>
    </source>
</evidence>
<dbReference type="GO" id="GO:0007507">
    <property type="term" value="P:heart development"/>
    <property type="evidence" value="ECO:0007669"/>
    <property type="project" value="Ensembl"/>
</dbReference>
<feature type="domain" description="Nuf2 DHR10-like" evidence="14">
    <location>
        <begin position="262"/>
        <end position="366"/>
    </location>
</feature>
<dbReference type="GO" id="GO:0007052">
    <property type="term" value="P:mitotic spindle organization"/>
    <property type="evidence" value="ECO:0007669"/>
    <property type="project" value="TreeGrafter"/>
</dbReference>
<evidence type="ECO:0000259" key="14">
    <source>
        <dbReference type="Pfam" id="PF18595"/>
    </source>
</evidence>
<organism evidence="15 16">
    <name type="scientific">Scleropages formosus</name>
    <name type="common">Asian bonytongue</name>
    <name type="synonym">Osteoglossum formosum</name>
    <dbReference type="NCBI Taxonomy" id="113540"/>
    <lineage>
        <taxon>Eukaryota</taxon>
        <taxon>Metazoa</taxon>
        <taxon>Chordata</taxon>
        <taxon>Craniata</taxon>
        <taxon>Vertebrata</taxon>
        <taxon>Euteleostomi</taxon>
        <taxon>Actinopterygii</taxon>
        <taxon>Neopterygii</taxon>
        <taxon>Teleostei</taxon>
        <taxon>Osteoglossocephala</taxon>
        <taxon>Osteoglossomorpha</taxon>
        <taxon>Osteoglossiformes</taxon>
        <taxon>Osteoglossidae</taxon>
        <taxon>Scleropages</taxon>
    </lineage>
</organism>
<dbReference type="Gene3D" id="1.10.418.60">
    <property type="entry name" value="Ncd80 complex, Nuf2 subunit"/>
    <property type="match status" value="1"/>
</dbReference>
<gene>
    <name evidence="15" type="primary">nuf2</name>
</gene>
<keyword evidence="11" id="KW-0137">Centromere</keyword>
<keyword evidence="4" id="KW-0158">Chromosome</keyword>
<feature type="coiled-coil region" evidence="12">
    <location>
        <begin position="201"/>
        <end position="274"/>
    </location>
</feature>
<feature type="domain" description="Kinetochore protein Nuf2 N-terminal" evidence="13">
    <location>
        <begin position="4"/>
        <end position="144"/>
    </location>
</feature>
<sequence length="454" mass="53456">MAENTFPSYKVDFLVQFIRSDILTGQEAKHFTKNDITPTTKPESLQRLYMRILQLLYHIKPEFHYMVTLDENIQYPMLHEGVTPIMSLYLRMCNFLPVCHVYDFQLNDLLNPKAKRTIYILSGIINFLQFRKVRLDMTSEYQQSFRADMDRWQAYNRGVKELEKKIEKLTTIPPEQQAEAKELAAALTEIHSATTHEYQEANALNQQVAEWKTEIAERSQKVTQRKLEVATLKNDIAKLKSQIVESPEELRSEMEKLKDKVKTIKNSKEDVNARLVEWQIKVQAVHQNKADFQLLNKVLQDLEVGMDKMNSQQEKIQTLSAECEKMKKELKNLVTEEGQMKRALEMKMDKLSKQQIRRQKKREMKDQLVQNVLGQYNQVHQKREEIVEQIEEVNRETQQIKARIQALRDVCSLETDKAQGLYEHLLSALDNFHKRIEHHVVQGNEDIVKMKAHY</sequence>
<reference evidence="15 16" key="1">
    <citation type="submission" date="2019-04" db="EMBL/GenBank/DDBJ databases">
        <authorList>
            <consortium name="Wellcome Sanger Institute Data Sharing"/>
        </authorList>
    </citation>
    <scope>NUCLEOTIDE SEQUENCE [LARGE SCALE GENOMIC DNA]</scope>
</reference>
<feature type="coiled-coil region" evidence="12">
    <location>
        <begin position="309"/>
        <end position="343"/>
    </location>
</feature>
<keyword evidence="6" id="KW-0498">Mitosis</keyword>
<accession>A0A8C9T0L6</accession>
<reference evidence="15" key="3">
    <citation type="submission" date="2025-09" db="UniProtKB">
        <authorList>
            <consortium name="Ensembl"/>
        </authorList>
    </citation>
    <scope>IDENTIFICATION</scope>
</reference>
<dbReference type="GO" id="GO:0031262">
    <property type="term" value="C:Ndc80 complex"/>
    <property type="evidence" value="ECO:0007669"/>
    <property type="project" value="InterPro"/>
</dbReference>
<dbReference type="GeneID" id="108929766"/>
<evidence type="ECO:0000256" key="3">
    <source>
        <dbReference type="ARBA" id="ARBA00005498"/>
    </source>
</evidence>
<keyword evidence="10" id="KW-0131">Cell cycle</keyword>
<evidence type="ECO:0000256" key="9">
    <source>
        <dbReference type="ARBA" id="ARBA00023242"/>
    </source>
</evidence>
<evidence type="ECO:0000256" key="5">
    <source>
        <dbReference type="ARBA" id="ARBA00022618"/>
    </source>
</evidence>
<evidence type="ECO:0000313" key="15">
    <source>
        <dbReference type="Ensembl" id="ENSSFOP00015042576.1"/>
    </source>
</evidence>
<name>A0A8C9T0L6_SCLFO</name>
<keyword evidence="5" id="KW-0132">Cell division</keyword>
<evidence type="ECO:0000256" key="11">
    <source>
        <dbReference type="ARBA" id="ARBA00023328"/>
    </source>
</evidence>
<dbReference type="InterPro" id="IPR038275">
    <property type="entry name" value="Nuf2_N_sf"/>
</dbReference>
<evidence type="ECO:0000256" key="2">
    <source>
        <dbReference type="ARBA" id="ARBA00004629"/>
    </source>
</evidence>